<sequence length="61" mass="6968">MDNQRAQEIIDSLAMVNVSYRGIPVYIKEVHNSEMATVFPLDEMNHEQQVDLKGLSEQGTF</sequence>
<evidence type="ECO:0000256" key="2">
    <source>
        <dbReference type="ARBA" id="ARBA00006573"/>
    </source>
</evidence>
<dbReference type="HAMAP" id="MF_00667">
    <property type="entry name" value="SspH"/>
    <property type="match status" value="1"/>
</dbReference>
<gene>
    <name evidence="4" type="primary">sspH</name>
    <name evidence="5" type="ORF">ACFO3D_08810</name>
</gene>
<comment type="similarity">
    <text evidence="2 4">Belongs to the SspH family.</text>
</comment>
<evidence type="ECO:0000256" key="4">
    <source>
        <dbReference type="HAMAP-Rule" id="MF_00667"/>
    </source>
</evidence>
<evidence type="ECO:0000256" key="1">
    <source>
        <dbReference type="ARBA" id="ARBA00004288"/>
    </source>
</evidence>
<evidence type="ECO:0000313" key="5">
    <source>
        <dbReference type="EMBL" id="MFC4558312.1"/>
    </source>
</evidence>
<dbReference type="Proteomes" id="UP001595989">
    <property type="component" value="Unassembled WGS sequence"/>
</dbReference>
<dbReference type="RefSeq" id="WP_390294906.1">
    <property type="nucleotide sequence ID" value="NZ_JBHSFU010000004.1"/>
</dbReference>
<keyword evidence="6" id="KW-1185">Reference proteome</keyword>
<dbReference type="EMBL" id="JBHSFU010000004">
    <property type="protein sequence ID" value="MFC4558312.1"/>
    <property type="molecule type" value="Genomic_DNA"/>
</dbReference>
<proteinExistence type="evidence at transcript level"/>
<name>A0ABV9DIS3_9BACI</name>
<comment type="induction">
    <text evidence="4">Expressed only in the forespore compartment of sporulating cells.</text>
</comment>
<evidence type="ECO:0000313" key="6">
    <source>
        <dbReference type="Proteomes" id="UP001595989"/>
    </source>
</evidence>
<dbReference type="NCBIfam" id="TIGR02861">
    <property type="entry name" value="SASP_H"/>
    <property type="match status" value="1"/>
</dbReference>
<comment type="subcellular location">
    <subcellularLocation>
        <location evidence="1 4">Spore core</location>
    </subcellularLocation>
</comment>
<accession>A0ABV9DIS3</accession>
<dbReference type="Pfam" id="PF08141">
    <property type="entry name" value="SspH"/>
    <property type="match status" value="1"/>
</dbReference>
<reference evidence="6" key="1">
    <citation type="journal article" date="2019" name="Int. J. Syst. Evol. Microbiol.">
        <title>The Global Catalogue of Microorganisms (GCM) 10K type strain sequencing project: providing services to taxonomists for standard genome sequencing and annotation.</title>
        <authorList>
            <consortium name="The Broad Institute Genomics Platform"/>
            <consortium name="The Broad Institute Genome Sequencing Center for Infectious Disease"/>
            <person name="Wu L."/>
            <person name="Ma J."/>
        </authorList>
    </citation>
    <scope>NUCLEOTIDE SEQUENCE [LARGE SCALE GENOMIC DNA]</scope>
    <source>
        <strain evidence="6">CGMCC 4.7426</strain>
    </source>
</reference>
<comment type="caution">
    <text evidence="5">The sequence shown here is derived from an EMBL/GenBank/DDBJ whole genome shotgun (WGS) entry which is preliminary data.</text>
</comment>
<evidence type="ECO:0000256" key="3">
    <source>
        <dbReference type="ARBA" id="ARBA00022969"/>
    </source>
</evidence>
<protein>
    <recommendedName>
        <fullName evidence="4">Small, acid-soluble spore protein H</fullName>
        <shortName evidence="4">SASP H</shortName>
    </recommendedName>
</protein>
<organism evidence="5 6">
    <name type="scientific">Virgibacillus kekensis</name>
    <dbReference type="NCBI Taxonomy" id="202261"/>
    <lineage>
        <taxon>Bacteria</taxon>
        <taxon>Bacillati</taxon>
        <taxon>Bacillota</taxon>
        <taxon>Bacilli</taxon>
        <taxon>Bacillales</taxon>
        <taxon>Bacillaceae</taxon>
        <taxon>Virgibacillus</taxon>
    </lineage>
</organism>
<dbReference type="InterPro" id="IPR012610">
    <property type="entry name" value="SASP_SspH"/>
</dbReference>
<keyword evidence="3 4" id="KW-0749">Sporulation</keyword>